<evidence type="ECO:0000313" key="6">
    <source>
        <dbReference type="EMBL" id="BAZ93046.1"/>
    </source>
</evidence>
<comment type="subcellular location">
    <subcellularLocation>
        <location evidence="1">Membrane</location>
        <topology evidence="1">Multi-pass membrane protein</topology>
    </subcellularLocation>
</comment>
<evidence type="ECO:0000256" key="5">
    <source>
        <dbReference type="SAM" id="Phobius"/>
    </source>
</evidence>
<proteinExistence type="predicted"/>
<feature type="transmembrane region" description="Helical" evidence="5">
    <location>
        <begin position="93"/>
        <end position="115"/>
    </location>
</feature>
<evidence type="ECO:0000313" key="7">
    <source>
        <dbReference type="Proteomes" id="UP000218765"/>
    </source>
</evidence>
<feature type="transmembrane region" description="Helical" evidence="5">
    <location>
        <begin position="31"/>
        <end position="52"/>
    </location>
</feature>
<dbReference type="Proteomes" id="UP000218765">
    <property type="component" value="Chromosome"/>
</dbReference>
<reference evidence="6 7" key="1">
    <citation type="submission" date="2017-05" db="EMBL/GenBank/DDBJ databases">
        <title>Thiocyanate degradation by Thiohalobacter thiocyanaticus FOKN1.</title>
        <authorList>
            <person name="Oshiki M."/>
            <person name="Fukushima T."/>
            <person name="Kawano S."/>
            <person name="Nakagawa J."/>
        </authorList>
    </citation>
    <scope>NUCLEOTIDE SEQUENCE [LARGE SCALE GENOMIC DNA]</scope>
    <source>
        <strain evidence="6 7">FOKN1</strain>
    </source>
</reference>
<dbReference type="PANTHER" id="PTHR10361">
    <property type="entry name" value="SODIUM-BILE ACID COTRANSPORTER"/>
    <property type="match status" value="1"/>
</dbReference>
<accession>A0A1Z4VN40</accession>
<sequence length="302" mass="32329">MLIHTLTRLFPLWAILFSALAWWQPALFAGLKSAILPLLALVMFGMGLTLTLDDFTRILKMPKLIVLGALLQFGVMPLATWGISLLLGLHPLLTAGMVLVGASPGGTASNVVCYLAKGNVALSITLTAVSTLLAVLLTPWLSWLYLNASIDVPVLQMLMSIVQLIIAPVLLGIVLNHFLHARLRPLQHAFPLISVTAIVLIIAIIVALNHERLGELSLLLLLAVALHNLTGLLGGYAVPRLLGYDTPVCRTLAIEVGMQNSGLAVALAMKYFAPLAALPGALFSIWHNLSGSLLASLWRRSG</sequence>
<evidence type="ECO:0000256" key="4">
    <source>
        <dbReference type="ARBA" id="ARBA00023136"/>
    </source>
</evidence>
<evidence type="ECO:0000256" key="2">
    <source>
        <dbReference type="ARBA" id="ARBA00022692"/>
    </source>
</evidence>
<feature type="transmembrane region" description="Helical" evidence="5">
    <location>
        <begin position="190"/>
        <end position="210"/>
    </location>
</feature>
<feature type="transmembrane region" description="Helical" evidence="5">
    <location>
        <begin position="216"/>
        <end position="239"/>
    </location>
</feature>
<feature type="transmembrane region" description="Helical" evidence="5">
    <location>
        <begin position="157"/>
        <end position="178"/>
    </location>
</feature>
<protein>
    <submittedName>
        <fullName evidence="6">Sodium-dependent transporter</fullName>
    </submittedName>
</protein>
<feature type="transmembrane region" description="Helical" evidence="5">
    <location>
        <begin position="64"/>
        <end position="87"/>
    </location>
</feature>
<dbReference type="EMBL" id="AP018052">
    <property type="protein sequence ID" value="BAZ93046.1"/>
    <property type="molecule type" value="Genomic_DNA"/>
</dbReference>
<organism evidence="6 7">
    <name type="scientific">Thiohalobacter thiocyanaticus</name>
    <dbReference type="NCBI Taxonomy" id="585455"/>
    <lineage>
        <taxon>Bacteria</taxon>
        <taxon>Pseudomonadati</taxon>
        <taxon>Pseudomonadota</taxon>
        <taxon>Gammaproteobacteria</taxon>
        <taxon>Thiohalobacterales</taxon>
        <taxon>Thiohalobacteraceae</taxon>
        <taxon>Thiohalobacter</taxon>
    </lineage>
</organism>
<dbReference type="Pfam" id="PF01758">
    <property type="entry name" value="SBF"/>
    <property type="match status" value="1"/>
</dbReference>
<evidence type="ECO:0000256" key="3">
    <source>
        <dbReference type="ARBA" id="ARBA00022989"/>
    </source>
</evidence>
<dbReference type="AlphaFoldDB" id="A0A1Z4VN40"/>
<dbReference type="GO" id="GO:0016020">
    <property type="term" value="C:membrane"/>
    <property type="evidence" value="ECO:0007669"/>
    <property type="project" value="UniProtKB-SubCell"/>
</dbReference>
<dbReference type="PANTHER" id="PTHR10361:SF28">
    <property type="entry name" value="P3 PROTEIN-RELATED"/>
    <property type="match status" value="1"/>
</dbReference>
<keyword evidence="3 5" id="KW-1133">Transmembrane helix</keyword>
<dbReference type="InterPro" id="IPR004710">
    <property type="entry name" value="Bilac:Na_transpt"/>
</dbReference>
<feature type="transmembrane region" description="Helical" evidence="5">
    <location>
        <begin position="122"/>
        <end position="145"/>
    </location>
</feature>
<evidence type="ECO:0000256" key="1">
    <source>
        <dbReference type="ARBA" id="ARBA00004141"/>
    </source>
</evidence>
<dbReference type="InterPro" id="IPR002657">
    <property type="entry name" value="BilAc:Na_symport/Acr3"/>
</dbReference>
<dbReference type="RefSeq" id="WP_304440671.1">
    <property type="nucleotide sequence ID" value="NZ_AP018052.1"/>
</dbReference>
<keyword evidence="7" id="KW-1185">Reference proteome</keyword>
<gene>
    <name evidence="6" type="ORF">FOKN1_0644</name>
</gene>
<dbReference type="KEGG" id="ttc:FOKN1_0644"/>
<name>A0A1Z4VN40_9GAMM</name>
<keyword evidence="2 5" id="KW-0812">Transmembrane</keyword>
<dbReference type="Gene3D" id="1.20.1530.20">
    <property type="match status" value="1"/>
</dbReference>
<keyword evidence="4 5" id="KW-0472">Membrane</keyword>
<dbReference type="InterPro" id="IPR038770">
    <property type="entry name" value="Na+/solute_symporter_sf"/>
</dbReference>